<dbReference type="InterPro" id="IPR036691">
    <property type="entry name" value="Endo/exonu/phosph_ase_sf"/>
</dbReference>
<sequence>MRIISLSADGIKDAAKRGLYDWLDEQDADIICIQDLRCSEYDLQEDLFFPSAYNAYFFDDVDGKANGVAIYCKQLPKAIMTGLGFADFDMEGRYIQADYDNLSVGCLLVPDAKDDEPESLERKSEFLRLLQNHLMKVRNKRREFIVCGNWQLAHTPNDLQDSERNANSSGFRAEERQWMDELLEGGYVDAFREINSDRDEFTWWPEGDRDSNSNGWRSDFHLVSQGLKYAIDYGAIYTAKTFSNHAPVIMDYDIEVQSP</sequence>
<reference evidence="8" key="1">
    <citation type="journal article" date="2014" name="Int. J. Syst. Evol. Microbiol.">
        <title>Complete genome sequence of Corynebacterium casei LMG S-19264T (=DSM 44701T), isolated from a smear-ripened cheese.</title>
        <authorList>
            <consortium name="US DOE Joint Genome Institute (JGI-PGF)"/>
            <person name="Walter F."/>
            <person name="Albersmeier A."/>
            <person name="Kalinowski J."/>
            <person name="Ruckert C."/>
        </authorList>
    </citation>
    <scope>NUCLEOTIDE SEQUENCE</scope>
    <source>
        <strain evidence="8">KCTC 23430</strain>
    </source>
</reference>
<dbReference type="NCBIfam" id="TIGR00195">
    <property type="entry name" value="exoDNase_III"/>
    <property type="match status" value="1"/>
</dbReference>
<feature type="site" description="Interaction with DNA substrate" evidence="6">
    <location>
        <position position="245"/>
    </location>
</feature>
<dbReference type="Proteomes" id="UP000644693">
    <property type="component" value="Unassembled WGS sequence"/>
</dbReference>
<keyword evidence="2 5" id="KW-0479">Metal-binding</keyword>
<reference evidence="8" key="2">
    <citation type="submission" date="2020-09" db="EMBL/GenBank/DDBJ databases">
        <authorList>
            <person name="Sun Q."/>
            <person name="Kim S."/>
        </authorList>
    </citation>
    <scope>NUCLEOTIDE SEQUENCE</scope>
    <source>
        <strain evidence="8">KCTC 23430</strain>
    </source>
</reference>
<keyword evidence="3" id="KW-0378">Hydrolase</keyword>
<name>A0A918XKE5_9GAMM</name>
<comment type="caution">
    <text evidence="8">The sequence shown here is derived from an EMBL/GenBank/DDBJ whole genome shotgun (WGS) entry which is preliminary data.</text>
</comment>
<comment type="cofactor">
    <cofactor evidence="5">
        <name>Mg(2+)</name>
        <dbReference type="ChEBI" id="CHEBI:18420"/>
    </cofactor>
    <cofactor evidence="5">
        <name>Mn(2+)</name>
        <dbReference type="ChEBI" id="CHEBI:29035"/>
    </cofactor>
    <text evidence="5">Probably binds two magnesium or manganese ions per subunit.</text>
</comment>
<evidence type="ECO:0000256" key="1">
    <source>
        <dbReference type="ARBA" id="ARBA00007092"/>
    </source>
</evidence>
<dbReference type="NCBIfam" id="TIGR00633">
    <property type="entry name" value="xth"/>
    <property type="match status" value="1"/>
</dbReference>
<evidence type="ECO:0000256" key="2">
    <source>
        <dbReference type="ARBA" id="ARBA00022723"/>
    </source>
</evidence>
<evidence type="ECO:0000259" key="7">
    <source>
        <dbReference type="Pfam" id="PF03372"/>
    </source>
</evidence>
<dbReference type="GO" id="GO:0006284">
    <property type="term" value="P:base-excision repair"/>
    <property type="evidence" value="ECO:0007669"/>
    <property type="project" value="TreeGrafter"/>
</dbReference>
<evidence type="ECO:0000256" key="4">
    <source>
        <dbReference type="ARBA" id="ARBA00022842"/>
    </source>
</evidence>
<dbReference type="PANTHER" id="PTHR22748:SF6">
    <property type="entry name" value="DNA-(APURINIC OR APYRIMIDINIC SITE) ENDONUCLEASE"/>
    <property type="match status" value="1"/>
</dbReference>
<dbReference type="Gene3D" id="3.60.10.10">
    <property type="entry name" value="Endonuclease/exonuclease/phosphatase"/>
    <property type="match status" value="1"/>
</dbReference>
<accession>A0A918XKE5</accession>
<organism evidence="8 9">
    <name type="scientific">Parahalioglobus pacificus</name>
    <dbReference type="NCBI Taxonomy" id="930806"/>
    <lineage>
        <taxon>Bacteria</taxon>
        <taxon>Pseudomonadati</taxon>
        <taxon>Pseudomonadota</taxon>
        <taxon>Gammaproteobacteria</taxon>
        <taxon>Cellvibrionales</taxon>
        <taxon>Halieaceae</taxon>
        <taxon>Parahalioglobus</taxon>
    </lineage>
</organism>
<dbReference type="PANTHER" id="PTHR22748">
    <property type="entry name" value="AP ENDONUCLEASE"/>
    <property type="match status" value="1"/>
</dbReference>
<dbReference type="RefSeq" id="WP_189477800.1">
    <property type="nucleotide sequence ID" value="NZ_BMYM01000002.1"/>
</dbReference>
<dbReference type="InterPro" id="IPR005135">
    <property type="entry name" value="Endo/exonuclease/phosphatase"/>
</dbReference>
<dbReference type="GO" id="GO:0046872">
    <property type="term" value="F:metal ion binding"/>
    <property type="evidence" value="ECO:0007669"/>
    <property type="project" value="UniProtKB-KW"/>
</dbReference>
<evidence type="ECO:0000313" key="9">
    <source>
        <dbReference type="Proteomes" id="UP000644693"/>
    </source>
</evidence>
<dbReference type="PROSITE" id="PS51435">
    <property type="entry name" value="AP_NUCLEASE_F1_4"/>
    <property type="match status" value="1"/>
</dbReference>
<keyword evidence="5" id="KW-0464">Manganese</keyword>
<dbReference type="Pfam" id="PF03372">
    <property type="entry name" value="Exo_endo_phos"/>
    <property type="match status" value="1"/>
</dbReference>
<dbReference type="GO" id="GO:0003906">
    <property type="term" value="F:DNA-(apurinic or apyrimidinic site) endonuclease activity"/>
    <property type="evidence" value="ECO:0007669"/>
    <property type="project" value="TreeGrafter"/>
</dbReference>
<keyword evidence="4 5" id="KW-0460">Magnesium</keyword>
<evidence type="ECO:0000256" key="3">
    <source>
        <dbReference type="ARBA" id="ARBA00022801"/>
    </source>
</evidence>
<dbReference type="GO" id="GO:0008081">
    <property type="term" value="F:phosphoric diester hydrolase activity"/>
    <property type="evidence" value="ECO:0007669"/>
    <property type="project" value="TreeGrafter"/>
</dbReference>
<protein>
    <submittedName>
        <fullName evidence="8">Catabolite repression control protein</fullName>
    </submittedName>
</protein>
<dbReference type="InterPro" id="IPR004808">
    <property type="entry name" value="AP_endonuc_1"/>
</dbReference>
<dbReference type="SUPFAM" id="SSF56219">
    <property type="entry name" value="DNase I-like"/>
    <property type="match status" value="1"/>
</dbReference>
<dbReference type="EMBL" id="BMYM01000002">
    <property type="protein sequence ID" value="GHD35027.1"/>
    <property type="molecule type" value="Genomic_DNA"/>
</dbReference>
<feature type="domain" description="Endonuclease/exonuclease/phosphatase" evidence="7">
    <location>
        <begin position="14"/>
        <end position="228"/>
    </location>
</feature>
<evidence type="ECO:0000313" key="8">
    <source>
        <dbReference type="EMBL" id="GHD35027.1"/>
    </source>
</evidence>
<proteinExistence type="inferred from homology"/>
<dbReference type="AlphaFoldDB" id="A0A918XKE5"/>
<evidence type="ECO:0000256" key="5">
    <source>
        <dbReference type="PIRSR" id="PIRSR604808-2"/>
    </source>
</evidence>
<feature type="site" description="Important for catalytic activity" evidence="6">
    <location>
        <position position="219"/>
    </location>
</feature>
<comment type="similarity">
    <text evidence="1">Belongs to the DNA repair enzymes AP/ExoA family.</text>
</comment>
<keyword evidence="9" id="KW-1185">Reference proteome</keyword>
<evidence type="ECO:0000256" key="6">
    <source>
        <dbReference type="PIRSR" id="PIRSR604808-3"/>
    </source>
</evidence>
<dbReference type="GO" id="GO:0008311">
    <property type="term" value="F:double-stranded DNA 3'-5' DNA exonuclease activity"/>
    <property type="evidence" value="ECO:0007669"/>
    <property type="project" value="TreeGrafter"/>
</dbReference>
<feature type="binding site" evidence="5">
    <location>
        <position position="245"/>
    </location>
    <ligand>
        <name>Mg(2+)</name>
        <dbReference type="ChEBI" id="CHEBI:18420"/>
        <label>1</label>
    </ligand>
</feature>
<gene>
    <name evidence="8" type="primary">crc</name>
    <name evidence="8" type="ORF">GCM10007053_21440</name>
</gene>